<reference evidence="8" key="1">
    <citation type="journal article" date="2017" name="Genome Biol.">
        <title>Comparative genomics reveals high biological diversity and specific adaptations in the industrially and medically important fungal genus Aspergillus.</title>
        <authorList>
            <person name="de Vries R.P."/>
            <person name="Riley R."/>
            <person name="Wiebenga A."/>
            <person name="Aguilar-Osorio G."/>
            <person name="Amillis S."/>
            <person name="Uchima C.A."/>
            <person name="Anderluh G."/>
            <person name="Asadollahi M."/>
            <person name="Askin M."/>
            <person name="Barry K."/>
            <person name="Battaglia E."/>
            <person name="Bayram O."/>
            <person name="Benocci T."/>
            <person name="Braus-Stromeyer S.A."/>
            <person name="Caldana C."/>
            <person name="Canovas D."/>
            <person name="Cerqueira G.C."/>
            <person name="Chen F."/>
            <person name="Chen W."/>
            <person name="Choi C."/>
            <person name="Clum A."/>
            <person name="Dos Santos R.A."/>
            <person name="Damasio A.R."/>
            <person name="Diallinas G."/>
            <person name="Emri T."/>
            <person name="Fekete E."/>
            <person name="Flipphi M."/>
            <person name="Freyberg S."/>
            <person name="Gallo A."/>
            <person name="Gournas C."/>
            <person name="Habgood R."/>
            <person name="Hainaut M."/>
            <person name="Harispe M.L."/>
            <person name="Henrissat B."/>
            <person name="Hilden K.S."/>
            <person name="Hope R."/>
            <person name="Hossain A."/>
            <person name="Karabika E."/>
            <person name="Karaffa L."/>
            <person name="Karanyi Z."/>
            <person name="Krasevec N."/>
            <person name="Kuo A."/>
            <person name="Kusch H."/>
            <person name="LaButti K."/>
            <person name="Lagendijk E.L."/>
            <person name="Lapidus A."/>
            <person name="Levasseur A."/>
            <person name="Lindquist E."/>
            <person name="Lipzen A."/>
            <person name="Logrieco A.F."/>
            <person name="MacCabe A."/>
            <person name="Maekelae M.R."/>
            <person name="Malavazi I."/>
            <person name="Melin P."/>
            <person name="Meyer V."/>
            <person name="Mielnichuk N."/>
            <person name="Miskei M."/>
            <person name="Molnar A.P."/>
            <person name="Mule G."/>
            <person name="Ngan C.Y."/>
            <person name="Orejas M."/>
            <person name="Orosz E."/>
            <person name="Ouedraogo J.P."/>
            <person name="Overkamp K.M."/>
            <person name="Park H.-S."/>
            <person name="Perrone G."/>
            <person name="Piumi F."/>
            <person name="Punt P.J."/>
            <person name="Ram A.F."/>
            <person name="Ramon A."/>
            <person name="Rauscher S."/>
            <person name="Record E."/>
            <person name="Riano-Pachon D.M."/>
            <person name="Robert V."/>
            <person name="Roehrig J."/>
            <person name="Ruller R."/>
            <person name="Salamov A."/>
            <person name="Salih N.S."/>
            <person name="Samson R.A."/>
            <person name="Sandor E."/>
            <person name="Sanguinetti M."/>
            <person name="Schuetze T."/>
            <person name="Sepcic K."/>
            <person name="Shelest E."/>
            <person name="Sherlock G."/>
            <person name="Sophianopoulou V."/>
            <person name="Squina F.M."/>
            <person name="Sun H."/>
            <person name="Susca A."/>
            <person name="Todd R.B."/>
            <person name="Tsang A."/>
            <person name="Unkles S.E."/>
            <person name="van de Wiele N."/>
            <person name="van Rossen-Uffink D."/>
            <person name="Oliveira J.V."/>
            <person name="Vesth T.C."/>
            <person name="Visser J."/>
            <person name="Yu J.-H."/>
            <person name="Zhou M."/>
            <person name="Andersen M.R."/>
            <person name="Archer D.B."/>
            <person name="Baker S.E."/>
            <person name="Benoit I."/>
            <person name="Brakhage A.A."/>
            <person name="Braus G.H."/>
            <person name="Fischer R."/>
            <person name="Frisvad J.C."/>
            <person name="Goldman G.H."/>
            <person name="Houbraken J."/>
            <person name="Oakley B."/>
            <person name="Pocsi I."/>
            <person name="Scazzocchio C."/>
            <person name="Seiboth B."/>
            <person name="vanKuyk P.A."/>
            <person name="Wortman J."/>
            <person name="Dyer P.S."/>
            <person name="Grigoriev I.V."/>
        </authorList>
    </citation>
    <scope>NUCLEOTIDE SEQUENCE [LARGE SCALE GENOMIC DNA]</scope>
    <source>
        <strain evidence="8">CBS 583.65</strain>
    </source>
</reference>
<dbReference type="Pfam" id="PF03443">
    <property type="entry name" value="AA9"/>
    <property type="match status" value="1"/>
</dbReference>
<evidence type="ECO:0000313" key="7">
    <source>
        <dbReference type="EMBL" id="OJJ02355.1"/>
    </source>
</evidence>
<dbReference type="OrthoDB" id="4849160at2759"/>
<comment type="cofactor">
    <cofactor evidence="1">
        <name>Cu(2+)</name>
        <dbReference type="ChEBI" id="CHEBI:29036"/>
    </cofactor>
</comment>
<dbReference type="RefSeq" id="XP_040668117.1">
    <property type="nucleotide sequence ID" value="XM_040810176.1"/>
</dbReference>
<dbReference type="STRING" id="1036611.A0A1L9PLQ8"/>
<feature type="signal peptide" evidence="5">
    <location>
        <begin position="1"/>
        <end position="21"/>
    </location>
</feature>
<dbReference type="VEuPathDB" id="FungiDB:ASPVEDRAFT_28952"/>
<feature type="chain" id="PRO_5013267852" description="Auxiliary Activity family 9 catalytic domain-containing protein" evidence="5">
    <location>
        <begin position="22"/>
        <end position="249"/>
    </location>
</feature>
<dbReference type="InterPro" id="IPR005103">
    <property type="entry name" value="AA9_LPMO"/>
</dbReference>
<protein>
    <recommendedName>
        <fullName evidence="6">Auxiliary Activity family 9 catalytic domain-containing protein</fullName>
    </recommendedName>
</protein>
<feature type="domain" description="Auxiliary Activity family 9 catalytic" evidence="6">
    <location>
        <begin position="22"/>
        <end position="234"/>
    </location>
</feature>
<evidence type="ECO:0000256" key="4">
    <source>
        <dbReference type="ARBA" id="ARBA00023157"/>
    </source>
</evidence>
<evidence type="ECO:0000256" key="5">
    <source>
        <dbReference type="SAM" id="SignalP"/>
    </source>
</evidence>
<keyword evidence="5" id="KW-0732">Signal</keyword>
<sequence length="249" mass="25988">MAMSKIATIAGLLASASLVAGHGYVTGMTIDGEKYGGWLADSYAYEDSPPDNYGWSTTVTDNGFVEPNSFGTDDIICHKGAEPGALSAPVTAGGTIDVTWNTWPESHKGPIINYLAKCGGDCSAADKTSLEWVKIQADAIVDASTNTWTTDDLIENDFTATVTIPASIAPGNYVLRHEIIALHSAAQENGAQSYPQCLNLVVSGDGSDSPAGTVGTSLYKANDEGIVFDIYSGATEYPMPGPELYSGSA</sequence>
<dbReference type="AlphaFoldDB" id="A0A1L9PLQ8"/>
<dbReference type="EMBL" id="KV878129">
    <property type="protein sequence ID" value="OJJ02355.1"/>
    <property type="molecule type" value="Genomic_DNA"/>
</dbReference>
<dbReference type="PANTHER" id="PTHR33353:SF34">
    <property type="entry name" value="ENDO-BETA-1,4-GLUCANASE D"/>
    <property type="match status" value="1"/>
</dbReference>
<keyword evidence="3" id="KW-0964">Secreted</keyword>
<evidence type="ECO:0000256" key="1">
    <source>
        <dbReference type="ARBA" id="ARBA00001973"/>
    </source>
</evidence>
<proteinExistence type="predicted"/>
<dbReference type="GO" id="GO:0005576">
    <property type="term" value="C:extracellular region"/>
    <property type="evidence" value="ECO:0007669"/>
    <property type="project" value="UniProtKB-SubCell"/>
</dbReference>
<dbReference type="Gene3D" id="2.70.50.70">
    <property type="match status" value="1"/>
</dbReference>
<dbReference type="InterPro" id="IPR049892">
    <property type="entry name" value="AA9"/>
</dbReference>
<dbReference type="GeneID" id="63725687"/>
<evidence type="ECO:0000256" key="3">
    <source>
        <dbReference type="ARBA" id="ARBA00022525"/>
    </source>
</evidence>
<gene>
    <name evidence="7" type="ORF">ASPVEDRAFT_28952</name>
</gene>
<dbReference type="Proteomes" id="UP000184073">
    <property type="component" value="Unassembled WGS sequence"/>
</dbReference>
<comment type="subcellular location">
    <subcellularLocation>
        <location evidence="2">Secreted</location>
    </subcellularLocation>
</comment>
<dbReference type="PANTHER" id="PTHR33353">
    <property type="entry name" value="PUTATIVE (AFU_ORTHOLOGUE AFUA_1G12560)-RELATED"/>
    <property type="match status" value="1"/>
</dbReference>
<name>A0A1L9PLQ8_ASPVE</name>
<dbReference type="CDD" id="cd21175">
    <property type="entry name" value="LPMO_AA9"/>
    <property type="match status" value="1"/>
</dbReference>
<organism evidence="7 8">
    <name type="scientific">Aspergillus versicolor CBS 583.65</name>
    <dbReference type="NCBI Taxonomy" id="1036611"/>
    <lineage>
        <taxon>Eukaryota</taxon>
        <taxon>Fungi</taxon>
        <taxon>Dikarya</taxon>
        <taxon>Ascomycota</taxon>
        <taxon>Pezizomycotina</taxon>
        <taxon>Eurotiomycetes</taxon>
        <taxon>Eurotiomycetidae</taxon>
        <taxon>Eurotiales</taxon>
        <taxon>Aspergillaceae</taxon>
        <taxon>Aspergillus</taxon>
        <taxon>Aspergillus subgen. Nidulantes</taxon>
    </lineage>
</organism>
<evidence type="ECO:0000313" key="8">
    <source>
        <dbReference type="Proteomes" id="UP000184073"/>
    </source>
</evidence>
<evidence type="ECO:0000259" key="6">
    <source>
        <dbReference type="Pfam" id="PF03443"/>
    </source>
</evidence>
<evidence type="ECO:0000256" key="2">
    <source>
        <dbReference type="ARBA" id="ARBA00004613"/>
    </source>
</evidence>
<keyword evidence="4" id="KW-1015">Disulfide bond</keyword>
<keyword evidence="8" id="KW-1185">Reference proteome</keyword>
<accession>A0A1L9PLQ8</accession>